<evidence type="ECO:0000256" key="3">
    <source>
        <dbReference type="ARBA" id="ARBA00023125"/>
    </source>
</evidence>
<feature type="domain" description="HTH lysR-type" evidence="5">
    <location>
        <begin position="1"/>
        <end position="58"/>
    </location>
</feature>
<dbReference type="FunFam" id="1.10.10.10:FF:000001">
    <property type="entry name" value="LysR family transcriptional regulator"/>
    <property type="match status" value="1"/>
</dbReference>
<protein>
    <submittedName>
        <fullName evidence="6">LysR family transcriptional regulator</fullName>
    </submittedName>
</protein>
<keyword evidence="7" id="KW-1185">Reference proteome</keyword>
<evidence type="ECO:0000256" key="2">
    <source>
        <dbReference type="ARBA" id="ARBA00023015"/>
    </source>
</evidence>
<proteinExistence type="inferred from homology"/>
<dbReference type="EMBL" id="JAAAWP010000009">
    <property type="protein sequence ID" value="NDW22681.1"/>
    <property type="molecule type" value="Genomic_DNA"/>
</dbReference>
<sequence>MHSKQLTYFVTTVKKGSIAAAARALNIAQPAVSQQLANLEREVKATLFNRSYAGVSLSPAGEVFFNHAVALLEQMEAAKNAVVELNRLHEKTIKIGVIPSIGNVVSLPLITEVEKANAYKKVEISTGPSYAINDWLESKQVDIALSYREAIDDKHTTAIPLIQEEMHLVFPASLQKEELAFLTNRNAVRFEELKGLPLISPGTKDALGQLIASFEQQTGTKLNHDHAYSGQLMTGLRQVINGEGVMILPTSAIFHLKEPGLVGSVKIVEPDMYRTVYAFTHKNNSQQKDIVNTLSSIKRVVYEQHALRHWCGNLEFATTIAGTNLATL</sequence>
<dbReference type="GO" id="GO:0003700">
    <property type="term" value="F:DNA-binding transcription factor activity"/>
    <property type="evidence" value="ECO:0007669"/>
    <property type="project" value="InterPro"/>
</dbReference>
<dbReference type="Pfam" id="PF03466">
    <property type="entry name" value="LysR_substrate"/>
    <property type="match status" value="1"/>
</dbReference>
<dbReference type="PANTHER" id="PTHR30346:SF28">
    <property type="entry name" value="HTH-TYPE TRANSCRIPTIONAL REGULATOR CYNR"/>
    <property type="match status" value="1"/>
</dbReference>
<dbReference type="PROSITE" id="PS50931">
    <property type="entry name" value="HTH_LYSR"/>
    <property type="match status" value="1"/>
</dbReference>
<evidence type="ECO:0000256" key="4">
    <source>
        <dbReference type="ARBA" id="ARBA00023163"/>
    </source>
</evidence>
<dbReference type="GO" id="GO:0032993">
    <property type="term" value="C:protein-DNA complex"/>
    <property type="evidence" value="ECO:0007669"/>
    <property type="project" value="TreeGrafter"/>
</dbReference>
<dbReference type="InterPro" id="IPR005119">
    <property type="entry name" value="LysR_subst-bd"/>
</dbReference>
<comment type="caution">
    <text evidence="6">The sequence shown here is derived from an EMBL/GenBank/DDBJ whole genome shotgun (WGS) entry which is preliminary data.</text>
</comment>
<dbReference type="InterPro" id="IPR000847">
    <property type="entry name" value="LysR_HTH_N"/>
</dbReference>
<dbReference type="InterPro" id="IPR036390">
    <property type="entry name" value="WH_DNA-bd_sf"/>
</dbReference>
<dbReference type="Gene3D" id="1.10.10.10">
    <property type="entry name" value="Winged helix-like DNA-binding domain superfamily/Winged helix DNA-binding domain"/>
    <property type="match status" value="1"/>
</dbReference>
<dbReference type="InterPro" id="IPR036388">
    <property type="entry name" value="WH-like_DNA-bd_sf"/>
</dbReference>
<accession>A0A6L9MXY4</accession>
<dbReference type="PRINTS" id="PR00039">
    <property type="entry name" value="HTHLYSR"/>
</dbReference>
<keyword evidence="4" id="KW-0804">Transcription</keyword>
<dbReference type="AlphaFoldDB" id="A0A6L9MXY4"/>
<comment type="similarity">
    <text evidence="1">Belongs to the LysR transcriptional regulatory family.</text>
</comment>
<dbReference type="SUPFAM" id="SSF46785">
    <property type="entry name" value="Winged helix' DNA-binding domain"/>
    <property type="match status" value="1"/>
</dbReference>
<dbReference type="Pfam" id="PF00126">
    <property type="entry name" value="HTH_1"/>
    <property type="match status" value="1"/>
</dbReference>
<dbReference type="SUPFAM" id="SSF53850">
    <property type="entry name" value="Periplasmic binding protein-like II"/>
    <property type="match status" value="1"/>
</dbReference>
<dbReference type="Proteomes" id="UP000478837">
    <property type="component" value="Unassembled WGS sequence"/>
</dbReference>
<keyword evidence="3" id="KW-0238">DNA-binding</keyword>
<gene>
    <name evidence="6" type="ORF">GTW09_14220</name>
</gene>
<dbReference type="RefSeq" id="WP_163112427.1">
    <property type="nucleotide sequence ID" value="NZ_JAAAWP010000009.1"/>
</dbReference>
<dbReference type="GO" id="GO:0003677">
    <property type="term" value="F:DNA binding"/>
    <property type="evidence" value="ECO:0007669"/>
    <property type="project" value="UniProtKB-KW"/>
</dbReference>
<evidence type="ECO:0000259" key="5">
    <source>
        <dbReference type="PROSITE" id="PS50931"/>
    </source>
</evidence>
<evidence type="ECO:0000256" key="1">
    <source>
        <dbReference type="ARBA" id="ARBA00009437"/>
    </source>
</evidence>
<evidence type="ECO:0000313" key="7">
    <source>
        <dbReference type="Proteomes" id="UP000478837"/>
    </source>
</evidence>
<dbReference type="PANTHER" id="PTHR30346">
    <property type="entry name" value="TRANSCRIPTIONAL DUAL REGULATOR HCAR-RELATED"/>
    <property type="match status" value="1"/>
</dbReference>
<reference evidence="6 7" key="1">
    <citation type="submission" date="2020-01" db="EMBL/GenBank/DDBJ databases">
        <title>Genomes of bacteria type strains.</title>
        <authorList>
            <person name="Chen J."/>
            <person name="Zhu S."/>
            <person name="Yang J."/>
        </authorList>
    </citation>
    <scope>NUCLEOTIDE SEQUENCE [LARGE SCALE GENOMIC DNA]</scope>
    <source>
        <strain evidence="6 7">LMG 22958</strain>
    </source>
</reference>
<keyword evidence="2" id="KW-0805">Transcription regulation</keyword>
<dbReference type="CDD" id="cd05466">
    <property type="entry name" value="PBP2_LTTR_substrate"/>
    <property type="match status" value="1"/>
</dbReference>
<name>A0A6L9MXY4_9ALTE</name>
<organism evidence="6 7">
    <name type="scientific">Alteromonas hispanica</name>
    <dbReference type="NCBI Taxonomy" id="315421"/>
    <lineage>
        <taxon>Bacteria</taxon>
        <taxon>Pseudomonadati</taxon>
        <taxon>Pseudomonadota</taxon>
        <taxon>Gammaproteobacteria</taxon>
        <taxon>Alteromonadales</taxon>
        <taxon>Alteromonadaceae</taxon>
        <taxon>Alteromonas/Salinimonas group</taxon>
        <taxon>Alteromonas</taxon>
    </lineage>
</organism>
<evidence type="ECO:0000313" key="6">
    <source>
        <dbReference type="EMBL" id="NDW22681.1"/>
    </source>
</evidence>
<dbReference type="Gene3D" id="3.40.190.10">
    <property type="entry name" value="Periplasmic binding protein-like II"/>
    <property type="match status" value="2"/>
</dbReference>